<feature type="transmembrane region" description="Helical" evidence="1">
    <location>
        <begin position="28"/>
        <end position="53"/>
    </location>
</feature>
<feature type="transmembrane region" description="Helical" evidence="1">
    <location>
        <begin position="121"/>
        <end position="139"/>
    </location>
</feature>
<feature type="transmembrane region" description="Helical" evidence="1">
    <location>
        <begin position="73"/>
        <end position="100"/>
    </location>
</feature>
<dbReference type="PROSITE" id="PS51257">
    <property type="entry name" value="PROKAR_LIPOPROTEIN"/>
    <property type="match status" value="1"/>
</dbReference>
<keyword evidence="3" id="KW-1185">Reference proteome</keyword>
<dbReference type="Proteomes" id="UP000664779">
    <property type="component" value="Unassembled WGS sequence"/>
</dbReference>
<keyword evidence="1" id="KW-0472">Membrane</keyword>
<evidence type="ECO:0000313" key="2">
    <source>
        <dbReference type="EMBL" id="MBO0345254.1"/>
    </source>
</evidence>
<gene>
    <name evidence="2" type="ORF">J0X15_08480</name>
</gene>
<keyword evidence="1" id="KW-1133">Transmembrane helix</keyword>
<dbReference type="EMBL" id="JAFLNF010000003">
    <property type="protein sequence ID" value="MBO0345254.1"/>
    <property type="molecule type" value="Genomic_DNA"/>
</dbReference>
<evidence type="ECO:0008006" key="4">
    <source>
        <dbReference type="Google" id="ProtNLM"/>
    </source>
</evidence>
<evidence type="ECO:0000256" key="1">
    <source>
        <dbReference type="SAM" id="Phobius"/>
    </source>
</evidence>
<dbReference type="Pfam" id="PF19656">
    <property type="entry name" value="DUF6159"/>
    <property type="match status" value="1"/>
</dbReference>
<keyword evidence="1" id="KW-0812">Transmembrane</keyword>
<feature type="transmembrane region" description="Helical" evidence="1">
    <location>
        <begin position="232"/>
        <end position="254"/>
    </location>
</feature>
<feature type="transmembrane region" description="Helical" evidence="1">
    <location>
        <begin position="198"/>
        <end position="220"/>
    </location>
</feature>
<organism evidence="2 3">
    <name type="scientific">Roseibium limicola</name>
    <dbReference type="NCBI Taxonomy" id="2816037"/>
    <lineage>
        <taxon>Bacteria</taxon>
        <taxon>Pseudomonadati</taxon>
        <taxon>Pseudomonadota</taxon>
        <taxon>Alphaproteobacteria</taxon>
        <taxon>Hyphomicrobiales</taxon>
        <taxon>Stappiaceae</taxon>
        <taxon>Roseibium</taxon>
    </lineage>
</organism>
<feature type="transmembrane region" description="Helical" evidence="1">
    <location>
        <begin position="159"/>
        <end position="177"/>
    </location>
</feature>
<comment type="caution">
    <text evidence="2">The sequence shown here is derived from an EMBL/GenBank/DDBJ whole genome shotgun (WGS) entry which is preliminary data.</text>
</comment>
<dbReference type="AlphaFoldDB" id="A0A939EMF2"/>
<dbReference type="RefSeq" id="WP_206939688.1">
    <property type="nucleotide sequence ID" value="NZ_JAFLNF010000003.1"/>
</dbReference>
<protein>
    <recommendedName>
        <fullName evidence="4">DUF4013 domain-containing protein</fullName>
    </recommendedName>
</protein>
<sequence>MSIIDKFVHSMTLAGACSRVLFLDKELLVFPLLSLMALCGVFGGLFGPVVATGGLEGLMAYASDPEQVMNDPAYWVVLFILYFLCFFVVIFFNAALIYCAMIRLFGGDPTVMDGLRSSWRVLPHIFAWSLFAASVKLVLDFLASRSDFLTRLVASGMGMAWGIATYFAVPVLVVEEVGPISAIRQSASTIRKTWGEALITHVGLAAFHSLILLIAFLLGITGSTYIETQPAIGVSYIAAGVVIGLLSILIVTTLNGILRAALYVYAVQGKLPEAGMFDETLLRDAFERKR</sequence>
<proteinExistence type="predicted"/>
<evidence type="ECO:0000313" key="3">
    <source>
        <dbReference type="Proteomes" id="UP000664779"/>
    </source>
</evidence>
<name>A0A939EMF2_9HYPH</name>
<dbReference type="InterPro" id="IPR046157">
    <property type="entry name" value="DUF6159"/>
</dbReference>
<accession>A0A939EMF2</accession>
<reference evidence="2" key="1">
    <citation type="submission" date="2021-03" db="EMBL/GenBank/DDBJ databases">
        <title>Roseibium sp. CAU 1637 isolated from Incheon.</title>
        <authorList>
            <person name="Kim W."/>
        </authorList>
    </citation>
    <scope>NUCLEOTIDE SEQUENCE</scope>
    <source>
        <strain evidence="2">CAU 1637</strain>
    </source>
</reference>